<dbReference type="EMBL" id="JADBGF010000001">
    <property type="protein sequence ID" value="MBE1602855.1"/>
    <property type="molecule type" value="Genomic_DNA"/>
</dbReference>
<dbReference type="PANTHER" id="PTHR30007">
    <property type="entry name" value="PHP DOMAIN PROTEIN"/>
    <property type="match status" value="1"/>
</dbReference>
<dbReference type="PANTHER" id="PTHR30007:SF0">
    <property type="entry name" value="TRANSPOSASE"/>
    <property type="match status" value="1"/>
</dbReference>
<comment type="caution">
    <text evidence="1">The sequence shown here is derived from an EMBL/GenBank/DDBJ whole genome shotgun (WGS) entry which is preliminary data.</text>
</comment>
<reference evidence="1 2" key="1">
    <citation type="submission" date="2020-10" db="EMBL/GenBank/DDBJ databases">
        <title>Sequencing the genomes of 1000 actinobacteria strains.</title>
        <authorList>
            <person name="Klenk H.-P."/>
        </authorList>
    </citation>
    <scope>NUCLEOTIDE SEQUENCE [LARGE SCALE GENOMIC DNA]</scope>
    <source>
        <strain evidence="1 2">DSM 41803</strain>
    </source>
</reference>
<organism evidence="1 2">
    <name type="scientific">Streptomyces stelliscabiei</name>
    <dbReference type="NCBI Taxonomy" id="146820"/>
    <lineage>
        <taxon>Bacteria</taxon>
        <taxon>Bacillati</taxon>
        <taxon>Actinomycetota</taxon>
        <taxon>Actinomycetes</taxon>
        <taxon>Kitasatosporales</taxon>
        <taxon>Streptomycetaceae</taxon>
        <taxon>Streptomyces</taxon>
    </lineage>
</organism>
<gene>
    <name evidence="1" type="ORF">H4687_008984</name>
</gene>
<dbReference type="Proteomes" id="UP000629287">
    <property type="component" value="Unassembled WGS sequence"/>
</dbReference>
<evidence type="ECO:0000313" key="2">
    <source>
        <dbReference type="Proteomes" id="UP000629287"/>
    </source>
</evidence>
<protein>
    <submittedName>
        <fullName evidence="1">Transposase</fullName>
    </submittedName>
</protein>
<accession>A0A8I0TV24</accession>
<dbReference type="AlphaFoldDB" id="A0A8I0TV24"/>
<name>A0A8I0TV24_9ACTN</name>
<proteinExistence type="predicted"/>
<sequence length="56" mass="6551">MGVLRGDAREDTAAVSRPKDASGFVALPRRWVVERSLTWMMHARRQARDHERLIQY</sequence>
<evidence type="ECO:0000313" key="1">
    <source>
        <dbReference type="EMBL" id="MBE1602855.1"/>
    </source>
</evidence>
<keyword evidence="2" id="KW-1185">Reference proteome</keyword>